<dbReference type="Proteomes" id="UP000366872">
    <property type="component" value="Unassembled WGS sequence"/>
</dbReference>
<keyword evidence="2" id="KW-1185">Reference proteome</keyword>
<organism evidence="1 2">
    <name type="scientific">Pontiella desulfatans</name>
    <dbReference type="NCBI Taxonomy" id="2750659"/>
    <lineage>
        <taxon>Bacteria</taxon>
        <taxon>Pseudomonadati</taxon>
        <taxon>Kiritimatiellota</taxon>
        <taxon>Kiritimatiellia</taxon>
        <taxon>Kiritimatiellales</taxon>
        <taxon>Pontiellaceae</taxon>
        <taxon>Pontiella</taxon>
    </lineage>
</organism>
<sequence>MKKEYEAAFHETRSAFGVELDIAVPGHTHPVLVAQDVFGEAEEQMQLLVYPAGVDQETESAVSILLLVVLMHCKCFG</sequence>
<evidence type="ECO:0000313" key="2">
    <source>
        <dbReference type="Proteomes" id="UP000366872"/>
    </source>
</evidence>
<proteinExistence type="predicted"/>
<accession>A0A6C2TYD1</accession>
<dbReference type="AlphaFoldDB" id="A0A6C2TYD1"/>
<protein>
    <submittedName>
        <fullName evidence="1">Uncharacterized protein</fullName>
    </submittedName>
</protein>
<gene>
    <name evidence="1" type="ORF">PDESU_01243</name>
</gene>
<reference evidence="1 2" key="1">
    <citation type="submission" date="2019-04" db="EMBL/GenBank/DDBJ databases">
        <authorList>
            <person name="Van Vliet M D."/>
        </authorList>
    </citation>
    <scope>NUCLEOTIDE SEQUENCE [LARGE SCALE GENOMIC DNA]</scope>
    <source>
        <strain evidence="1 2">F1</strain>
    </source>
</reference>
<dbReference type="RefSeq" id="WP_136078334.1">
    <property type="nucleotide sequence ID" value="NZ_CAAHFG010000001.1"/>
</dbReference>
<evidence type="ECO:0000313" key="1">
    <source>
        <dbReference type="EMBL" id="VGO12690.1"/>
    </source>
</evidence>
<dbReference type="EMBL" id="CAAHFG010000001">
    <property type="protein sequence ID" value="VGO12690.1"/>
    <property type="molecule type" value="Genomic_DNA"/>
</dbReference>
<name>A0A6C2TYD1_PONDE</name>